<dbReference type="InterPro" id="IPR044691">
    <property type="entry name" value="DCC1_Trx"/>
</dbReference>
<sequence>MRGTAPGILMTAILYYDGRCGLCAREIARLERLRDDGLALCDIHTLDAEPEPGEPDRDTLLRTLHLRTDDGRWLTGADANVAAWRHTRYGWLWGWLRWPLLRRLVDPVYAHWAAWRYRRLYGDGCATGSCHVPEEH</sequence>
<dbReference type="HOGENOM" id="CLU_086500_2_0_6"/>
<dbReference type="InterPro" id="IPR007263">
    <property type="entry name" value="DCC1-like"/>
</dbReference>
<dbReference type="PANTHER" id="PTHR34290">
    <property type="entry name" value="SI:CH73-390P7.2"/>
    <property type="match status" value="1"/>
</dbReference>
<dbReference type="AlphaFoldDB" id="A0A095XZ80"/>
<keyword evidence="1" id="KW-0131">Cell cycle</keyword>
<evidence type="ECO:0000313" key="2">
    <source>
        <dbReference type="Proteomes" id="UP000029640"/>
    </source>
</evidence>
<dbReference type="eggNOG" id="COG3011">
    <property type="taxonomic scope" value="Bacteria"/>
</dbReference>
<organism evidence="1 2">
    <name type="scientific">Pseudohaliea rubra DSM 19751</name>
    <dbReference type="NCBI Taxonomy" id="1265313"/>
    <lineage>
        <taxon>Bacteria</taxon>
        <taxon>Pseudomonadati</taxon>
        <taxon>Pseudomonadota</taxon>
        <taxon>Gammaproteobacteria</taxon>
        <taxon>Cellvibrionales</taxon>
        <taxon>Halieaceae</taxon>
        <taxon>Pseudohaliea</taxon>
    </lineage>
</organism>
<dbReference type="STRING" id="1265313.HRUBRA_00258"/>
<keyword evidence="2" id="KW-1185">Reference proteome</keyword>
<dbReference type="PANTHER" id="PTHR34290:SF2">
    <property type="entry name" value="OS04G0668800 PROTEIN"/>
    <property type="match status" value="1"/>
</dbReference>
<accession>A0A095XZ80</accession>
<evidence type="ECO:0000313" key="1">
    <source>
        <dbReference type="EMBL" id="KGE05056.1"/>
    </source>
</evidence>
<reference evidence="1 2" key="1">
    <citation type="journal article" date="2014" name="Genome Announc.">
        <title>Genome Sequence of Gammaproteobacterial Pseudohaliea rubra Type Strain DSM 19751, Isolated from Coastal Seawater of the Mediterranean Sea.</title>
        <authorList>
            <person name="Spring S."/>
            <person name="Fiebig A."/>
            <person name="Riedel T."/>
            <person name="Goker M."/>
            <person name="Klenk H.P."/>
        </authorList>
    </citation>
    <scope>NUCLEOTIDE SEQUENCE [LARGE SCALE GENOMIC DNA]</scope>
    <source>
        <strain evidence="1 2">DSM 19751</strain>
    </source>
</reference>
<dbReference type="GO" id="GO:0051301">
    <property type="term" value="P:cell division"/>
    <property type="evidence" value="ECO:0007669"/>
    <property type="project" value="UniProtKB-KW"/>
</dbReference>
<dbReference type="Proteomes" id="UP000029640">
    <property type="component" value="Unassembled WGS sequence"/>
</dbReference>
<proteinExistence type="predicted"/>
<dbReference type="GO" id="GO:0015035">
    <property type="term" value="F:protein-disulfide reductase activity"/>
    <property type="evidence" value="ECO:0007669"/>
    <property type="project" value="InterPro"/>
</dbReference>
<dbReference type="Pfam" id="PF04134">
    <property type="entry name" value="DCC1-like"/>
    <property type="match status" value="1"/>
</dbReference>
<keyword evidence="1" id="KW-0132">Cell division</keyword>
<protein>
    <submittedName>
        <fullName evidence="1">Cell division inhibitor</fullName>
    </submittedName>
</protein>
<gene>
    <name evidence="1" type="ORF">HRUBRA_00258</name>
</gene>
<comment type="caution">
    <text evidence="1">The sequence shown here is derived from an EMBL/GenBank/DDBJ whole genome shotgun (WGS) entry which is preliminary data.</text>
</comment>
<name>A0A095XZ80_9GAMM</name>
<dbReference type="EMBL" id="AUVB01000012">
    <property type="protein sequence ID" value="KGE05056.1"/>
    <property type="molecule type" value="Genomic_DNA"/>
</dbReference>